<keyword evidence="3" id="KW-0804">Transcription</keyword>
<dbReference type="PANTHER" id="PTHR42756">
    <property type="entry name" value="TRANSCRIPTIONAL REGULATOR, MARR"/>
    <property type="match status" value="1"/>
</dbReference>
<dbReference type="GO" id="GO:0003700">
    <property type="term" value="F:DNA-binding transcription factor activity"/>
    <property type="evidence" value="ECO:0007669"/>
    <property type="project" value="InterPro"/>
</dbReference>
<dbReference type="Gene3D" id="1.10.10.10">
    <property type="entry name" value="Winged helix-like DNA-binding domain superfamily/Winged helix DNA-binding domain"/>
    <property type="match status" value="1"/>
</dbReference>
<proteinExistence type="predicted"/>
<keyword evidence="1" id="KW-0805">Transcription regulation</keyword>
<accession>S4XCM1</accession>
<dbReference type="OrthoDB" id="3254893at2"/>
<sequence length="312" mass="33027">MTDINNTITGATGPDPDHSPDPAADNTPDLTDQVTYLTMLLRRAEMARRHEHHGPGAPGGHAHGPGEPDGHRGHRGHGFAGGIRSGQGRVLGILALQSPLTQKNLAFMLGVRPQSLSELVSKLESKGLVTRSRDDNDRRSFLIDLTDAGRDAAAEIDGFTADDPFAVLSDAERETYSALTAKVIEAVEASFPEDAGLPGPRGPRGPWGPGGPGGRPGFGPGVGPGAGPGVGPGHGGPRGHRDHRPHGPGQEPSGPEWDNPEFTDEEFRGMRTHLRGARIRNSVARGMQDVRDSWDRGQEGRGFRRGAGPRFA</sequence>
<protein>
    <submittedName>
        <fullName evidence="6">MarR DNA-binding transcription regulator</fullName>
    </submittedName>
</protein>
<dbReference type="eggNOG" id="COG1846">
    <property type="taxonomic scope" value="Bacteria"/>
</dbReference>
<dbReference type="InterPro" id="IPR023187">
    <property type="entry name" value="Tscrpt_reg_MarR-type_CS"/>
</dbReference>
<feature type="domain" description="HTH marR-type" evidence="5">
    <location>
        <begin position="34"/>
        <end position="185"/>
    </location>
</feature>
<feature type="region of interest" description="Disordered" evidence="4">
    <location>
        <begin position="1"/>
        <end position="30"/>
    </location>
</feature>
<keyword evidence="2 6" id="KW-0238">DNA-binding</keyword>
<evidence type="ECO:0000256" key="2">
    <source>
        <dbReference type="ARBA" id="ARBA00023125"/>
    </source>
</evidence>
<dbReference type="InterPro" id="IPR036388">
    <property type="entry name" value="WH-like_DNA-bd_sf"/>
</dbReference>
<dbReference type="AlphaFoldDB" id="S4XCM1"/>
<dbReference type="PANTHER" id="PTHR42756:SF1">
    <property type="entry name" value="TRANSCRIPTIONAL REPRESSOR OF EMRAB OPERON"/>
    <property type="match status" value="1"/>
</dbReference>
<dbReference type="EMBL" id="CP003696">
    <property type="protein sequence ID" value="AGP30264.1"/>
    <property type="molecule type" value="Genomic_DNA"/>
</dbReference>
<dbReference type="PATRIC" id="fig|1200352.3.peg.612"/>
<reference evidence="6 7" key="1">
    <citation type="submission" date="2012-06" db="EMBL/GenBank/DDBJ databases">
        <title>Complete genome sequence of Corynebacterium terpenotabidum Y-11 (=DSM 44721).</title>
        <authorList>
            <person name="Ruckert C."/>
            <person name="Albersmeier A."/>
            <person name="Al-Dilaimi A."/>
            <person name="Szczepanowski R."/>
            <person name="Kalinowski J."/>
        </authorList>
    </citation>
    <scope>NUCLEOTIDE SEQUENCE [LARGE SCALE GENOMIC DNA]</scope>
    <source>
        <strain evidence="6 7">Y-11</strain>
    </source>
</reference>
<organism evidence="6 7">
    <name type="scientific">Corynebacterium terpenotabidum Y-11</name>
    <dbReference type="NCBI Taxonomy" id="1200352"/>
    <lineage>
        <taxon>Bacteria</taxon>
        <taxon>Bacillati</taxon>
        <taxon>Actinomycetota</taxon>
        <taxon>Actinomycetes</taxon>
        <taxon>Mycobacteriales</taxon>
        <taxon>Corynebacteriaceae</taxon>
        <taxon>Corynebacterium</taxon>
    </lineage>
</organism>
<dbReference type="SMART" id="SM00347">
    <property type="entry name" value="HTH_MARR"/>
    <property type="match status" value="1"/>
</dbReference>
<dbReference type="InterPro" id="IPR000835">
    <property type="entry name" value="HTH_MarR-typ"/>
</dbReference>
<feature type="compositionally biased region" description="Gly residues" evidence="4">
    <location>
        <begin position="205"/>
        <end position="236"/>
    </location>
</feature>
<dbReference type="GO" id="GO:0003677">
    <property type="term" value="F:DNA binding"/>
    <property type="evidence" value="ECO:0007669"/>
    <property type="project" value="UniProtKB-KW"/>
</dbReference>
<dbReference type="Proteomes" id="UP000014809">
    <property type="component" value="Chromosome"/>
</dbReference>
<dbReference type="HOGENOM" id="CLU_926580_0_0_11"/>
<dbReference type="PROSITE" id="PS50995">
    <property type="entry name" value="HTH_MARR_2"/>
    <property type="match status" value="1"/>
</dbReference>
<gene>
    <name evidence="6" type="ORF">A606_03055</name>
</gene>
<feature type="region of interest" description="Disordered" evidence="4">
    <location>
        <begin position="192"/>
        <end position="268"/>
    </location>
</feature>
<dbReference type="Pfam" id="PF01047">
    <property type="entry name" value="MarR"/>
    <property type="match status" value="1"/>
</dbReference>
<feature type="compositionally biased region" description="Polar residues" evidence="4">
    <location>
        <begin position="1"/>
        <end position="10"/>
    </location>
</feature>
<evidence type="ECO:0000256" key="1">
    <source>
        <dbReference type="ARBA" id="ARBA00023015"/>
    </source>
</evidence>
<feature type="region of interest" description="Disordered" evidence="4">
    <location>
        <begin position="47"/>
        <end position="82"/>
    </location>
</feature>
<dbReference type="PRINTS" id="PR00598">
    <property type="entry name" value="HTHMARR"/>
</dbReference>
<keyword evidence="7" id="KW-1185">Reference proteome</keyword>
<dbReference type="PROSITE" id="PS01117">
    <property type="entry name" value="HTH_MARR_1"/>
    <property type="match status" value="1"/>
</dbReference>
<dbReference type="SUPFAM" id="SSF46785">
    <property type="entry name" value="Winged helix' DNA-binding domain"/>
    <property type="match status" value="1"/>
</dbReference>
<evidence type="ECO:0000313" key="6">
    <source>
        <dbReference type="EMBL" id="AGP30264.1"/>
    </source>
</evidence>
<name>S4XCM1_9CORY</name>
<dbReference type="KEGG" id="cter:A606_03055"/>
<evidence type="ECO:0000313" key="7">
    <source>
        <dbReference type="Proteomes" id="UP000014809"/>
    </source>
</evidence>
<dbReference type="InterPro" id="IPR036390">
    <property type="entry name" value="WH_DNA-bd_sf"/>
</dbReference>
<feature type="compositionally biased region" description="Basic and acidic residues" evidence="4">
    <location>
        <begin position="288"/>
        <end position="302"/>
    </location>
</feature>
<evidence type="ECO:0000259" key="5">
    <source>
        <dbReference type="PROSITE" id="PS50995"/>
    </source>
</evidence>
<dbReference type="RefSeq" id="WP_020440628.1">
    <property type="nucleotide sequence ID" value="NC_021663.1"/>
</dbReference>
<evidence type="ECO:0000256" key="4">
    <source>
        <dbReference type="SAM" id="MobiDB-lite"/>
    </source>
</evidence>
<evidence type="ECO:0000256" key="3">
    <source>
        <dbReference type="ARBA" id="ARBA00023163"/>
    </source>
</evidence>
<feature type="region of interest" description="Disordered" evidence="4">
    <location>
        <begin position="283"/>
        <end position="312"/>
    </location>
</feature>
<feature type="compositionally biased region" description="Basic residues" evidence="4">
    <location>
        <begin position="237"/>
        <end position="246"/>
    </location>
</feature>